<dbReference type="PANTHER" id="PTHR30217:SF3">
    <property type="entry name" value="UBIQUINONE BIOSYNTHESIS PROTEIN UBIU"/>
    <property type="match status" value="1"/>
</dbReference>
<organism evidence="2 3">
    <name type="scientific">Duganella sacchari</name>
    <dbReference type="NCBI Taxonomy" id="551987"/>
    <lineage>
        <taxon>Bacteria</taxon>
        <taxon>Pseudomonadati</taxon>
        <taxon>Pseudomonadota</taxon>
        <taxon>Betaproteobacteria</taxon>
        <taxon>Burkholderiales</taxon>
        <taxon>Oxalobacteraceae</taxon>
        <taxon>Telluria group</taxon>
        <taxon>Duganella</taxon>
    </lineage>
</organism>
<dbReference type="Proteomes" id="UP000184339">
    <property type="component" value="Unassembled WGS sequence"/>
</dbReference>
<evidence type="ECO:0000313" key="2">
    <source>
        <dbReference type="EMBL" id="SHN06271.1"/>
    </source>
</evidence>
<reference evidence="3" key="1">
    <citation type="submission" date="2016-11" db="EMBL/GenBank/DDBJ databases">
        <authorList>
            <person name="Varghese N."/>
            <person name="Submissions S."/>
        </authorList>
    </citation>
    <scope>NUCLEOTIDE SEQUENCE [LARGE SCALE GENOMIC DNA]</scope>
    <source>
        <strain evidence="3">Sac-22</strain>
    </source>
</reference>
<dbReference type="InterPro" id="IPR043692">
    <property type="entry name" value="UbiU"/>
</dbReference>
<feature type="binding site" evidence="1">
    <location>
        <position position="255"/>
    </location>
    <ligand>
        <name>[4Fe-4S] cluster</name>
        <dbReference type="ChEBI" id="CHEBI:49883"/>
    </ligand>
</feature>
<gene>
    <name evidence="1" type="primary">ubiU</name>
    <name evidence="2" type="ORF">SAMN05192549_104121</name>
</gene>
<evidence type="ECO:0000313" key="3">
    <source>
        <dbReference type="Proteomes" id="UP000184339"/>
    </source>
</evidence>
<dbReference type="GO" id="GO:0006744">
    <property type="term" value="P:ubiquinone biosynthetic process"/>
    <property type="evidence" value="ECO:0007669"/>
    <property type="project" value="UniProtKB-UniRule"/>
</dbReference>
<comment type="function">
    <text evidence="1">Required for O(2)-independent ubiquinone (coenzyme Q) biosynthesis. Together with UbiV, is essential for the C6-hydroxylation reaction in the oxygen-independent ubiquinone biosynthesis pathway.</text>
</comment>
<feature type="binding site" evidence="1">
    <location>
        <position position="216"/>
    </location>
    <ligand>
        <name>[4Fe-4S] cluster</name>
        <dbReference type="ChEBI" id="CHEBI:49883"/>
    </ligand>
</feature>
<keyword evidence="1" id="KW-0004">4Fe-4S</keyword>
<feature type="binding site" evidence="1">
    <location>
        <position position="192"/>
    </location>
    <ligand>
        <name>[4Fe-4S] cluster</name>
        <dbReference type="ChEBI" id="CHEBI:49883"/>
    </ligand>
</feature>
<comment type="pathway">
    <text evidence="1">Cofactor biosynthesis; ubiquinone biosynthesis.</text>
</comment>
<keyword evidence="1" id="KW-0831">Ubiquinone biosynthesis</keyword>
<keyword evidence="2" id="KW-0645">Protease</keyword>
<keyword evidence="3" id="KW-1185">Reference proteome</keyword>
<comment type="subunit">
    <text evidence="1">Forms a heterodimer with UbiV.</text>
</comment>
<keyword evidence="1" id="KW-0479">Metal-binding</keyword>
<keyword evidence="1" id="KW-0411">Iron-sulfur</keyword>
<comment type="similarity">
    <text evidence="1">Belongs to the peptidase U32 family. UbiU subfamily.</text>
</comment>
<comment type="cofactor">
    <cofactor evidence="1">
        <name>[4Fe-4S] cluster</name>
        <dbReference type="ChEBI" id="CHEBI:49883"/>
    </cofactor>
</comment>
<sequence length="354" mass="39134">MERYSSFAPFSYQEHMNHPASPPIELVCPAGSLPALKAAIDLGADCVYLGFRDATNARNFAGLNFDDAAIATGIGYAHERGRKVLLALNTYPQPDNTALWQSAIDRAARAGVDAVILADPGLMRYAADHHPNLRLHLSVQGSATNAEAINFYQHHFGVQRAVLPRVLSLAQVEHVVRNTSIEVEVFGFGSLCVMVEGRCHLSSYVTGESPNTHGVCSPAKAVRWQQNPRGLESRLNGVMIDRYTPQESASYPTLCKGRFEVEDETYYAIEEPTSLNTLELLPQLLEMGVRAVKIEGRQRSPAYVSQVTPVWRAALDDCLRNAARYSVRPAWMSELNTLAEGQQHTLGAYHRSWK</sequence>
<dbReference type="EMBL" id="FRCX01000004">
    <property type="protein sequence ID" value="SHN06271.1"/>
    <property type="molecule type" value="Genomic_DNA"/>
</dbReference>
<dbReference type="UniPathway" id="UPA00232"/>
<dbReference type="PANTHER" id="PTHR30217">
    <property type="entry name" value="PEPTIDASE U32 FAMILY"/>
    <property type="match status" value="1"/>
</dbReference>
<dbReference type="GO" id="GO:0051539">
    <property type="term" value="F:4 iron, 4 sulfur cluster binding"/>
    <property type="evidence" value="ECO:0007669"/>
    <property type="project" value="UniProtKB-UniRule"/>
</dbReference>
<dbReference type="STRING" id="551987.SAMN05192549_104121"/>
<dbReference type="PROSITE" id="PS01276">
    <property type="entry name" value="PEPTIDASE_U32"/>
    <property type="match status" value="1"/>
</dbReference>
<keyword evidence="2" id="KW-0378">Hydrolase</keyword>
<accession>A0A1M7NQX1</accession>
<dbReference type="InterPro" id="IPR051454">
    <property type="entry name" value="RNA/ubiquinone_mod_enzymes"/>
</dbReference>
<dbReference type="GO" id="GO:0008233">
    <property type="term" value="F:peptidase activity"/>
    <property type="evidence" value="ECO:0007669"/>
    <property type="project" value="UniProtKB-KW"/>
</dbReference>
<dbReference type="GO" id="GO:0046872">
    <property type="term" value="F:metal ion binding"/>
    <property type="evidence" value="ECO:0007669"/>
    <property type="project" value="UniProtKB-KW"/>
</dbReference>
<feature type="binding site" evidence="1">
    <location>
        <position position="199"/>
    </location>
    <ligand>
        <name>[4Fe-4S] cluster</name>
        <dbReference type="ChEBI" id="CHEBI:49883"/>
    </ligand>
</feature>
<proteinExistence type="inferred from homology"/>
<dbReference type="InterPro" id="IPR001539">
    <property type="entry name" value="Peptidase_U32"/>
</dbReference>
<keyword evidence="1" id="KW-0408">Iron</keyword>
<name>A0A1M7NQX1_9BURK</name>
<protein>
    <recommendedName>
        <fullName evidence="1">Ubiquinone biosynthesis protein UbiU</fullName>
    </recommendedName>
</protein>
<dbReference type="HAMAP" id="MF_02232">
    <property type="entry name" value="UbiU"/>
    <property type="match status" value="1"/>
</dbReference>
<dbReference type="AlphaFoldDB" id="A0A1M7NQX1"/>
<dbReference type="Pfam" id="PF01136">
    <property type="entry name" value="Peptidase_U32"/>
    <property type="match status" value="1"/>
</dbReference>
<evidence type="ECO:0000256" key="1">
    <source>
        <dbReference type="HAMAP-Rule" id="MF_02232"/>
    </source>
</evidence>
<dbReference type="GO" id="GO:0006508">
    <property type="term" value="P:proteolysis"/>
    <property type="evidence" value="ECO:0007669"/>
    <property type="project" value="UniProtKB-KW"/>
</dbReference>